<organism evidence="2 3">
    <name type="scientific">Gnomoniopsis smithogilvyi</name>
    <dbReference type="NCBI Taxonomy" id="1191159"/>
    <lineage>
        <taxon>Eukaryota</taxon>
        <taxon>Fungi</taxon>
        <taxon>Dikarya</taxon>
        <taxon>Ascomycota</taxon>
        <taxon>Pezizomycotina</taxon>
        <taxon>Sordariomycetes</taxon>
        <taxon>Sordariomycetidae</taxon>
        <taxon>Diaporthales</taxon>
        <taxon>Gnomoniaceae</taxon>
        <taxon>Gnomoniopsis</taxon>
    </lineage>
</organism>
<accession>A0A9W8YZW8</accession>
<keyword evidence="3" id="KW-1185">Reference proteome</keyword>
<feature type="region of interest" description="Disordered" evidence="1">
    <location>
        <begin position="1"/>
        <end position="26"/>
    </location>
</feature>
<evidence type="ECO:0000256" key="1">
    <source>
        <dbReference type="SAM" id="MobiDB-lite"/>
    </source>
</evidence>
<feature type="region of interest" description="Disordered" evidence="1">
    <location>
        <begin position="165"/>
        <end position="186"/>
    </location>
</feature>
<dbReference type="AlphaFoldDB" id="A0A9W8YZW8"/>
<proteinExistence type="predicted"/>
<comment type="caution">
    <text evidence="2">The sequence shown here is derived from an EMBL/GenBank/DDBJ whole genome shotgun (WGS) entry which is preliminary data.</text>
</comment>
<evidence type="ECO:0000313" key="2">
    <source>
        <dbReference type="EMBL" id="KAJ4393937.1"/>
    </source>
</evidence>
<dbReference type="OrthoDB" id="3431913at2759"/>
<gene>
    <name evidence="2" type="ORF">N0V93_003154</name>
</gene>
<evidence type="ECO:0008006" key="4">
    <source>
        <dbReference type="Google" id="ProtNLM"/>
    </source>
</evidence>
<dbReference type="Proteomes" id="UP001140453">
    <property type="component" value="Unassembled WGS sequence"/>
</dbReference>
<protein>
    <recommendedName>
        <fullName evidence="4">PPPDE domain-containing protein</fullName>
    </recommendedName>
</protein>
<dbReference type="EMBL" id="JAPEVB010000002">
    <property type="protein sequence ID" value="KAJ4393937.1"/>
    <property type="molecule type" value="Genomic_DNA"/>
</dbReference>
<evidence type="ECO:0000313" key="3">
    <source>
        <dbReference type="Proteomes" id="UP001140453"/>
    </source>
</evidence>
<name>A0A9W8YZW8_9PEZI</name>
<sequence>MKISTGSHHETISRIPRNPTPSTTNVKRTVQIGYRPVGGRVAAWTIGLLNEFVKRMANMGIRTDDKGPNPHHHWCVIVGDYYHHAQITNGLMWYENEEISWKDGWSLFEVGETTFNDTAVAEAALRTLHQMPEGYDLWSNNCHHFALRLIDSICPAGHRTLSKSRRYHRKSSSMHLIGDGEGLKDS</sequence>
<reference evidence="2" key="1">
    <citation type="submission" date="2022-10" db="EMBL/GenBank/DDBJ databases">
        <title>Tapping the CABI collections for fungal endophytes: first genome assemblies for Collariella, Neodidymelliopsis, Ascochyta clinopodiicola, Didymella pomorum, Didymosphaeria variabile, Neocosmospora piperis and Neocucurbitaria cava.</title>
        <authorList>
            <person name="Hill R."/>
        </authorList>
    </citation>
    <scope>NUCLEOTIDE SEQUENCE</scope>
    <source>
        <strain evidence="2">IMI 355082</strain>
    </source>
</reference>